<dbReference type="PANTHER" id="PTHR12542">
    <property type="entry name" value="EXOCYST COMPLEX PROTEIN EXO70"/>
    <property type="match status" value="1"/>
</dbReference>
<comment type="caution">
    <text evidence="7">The sequence shown here is derived from an EMBL/GenBank/DDBJ whole genome shotgun (WGS) entry which is preliminary data.</text>
</comment>
<dbReference type="InterPro" id="IPR016159">
    <property type="entry name" value="Cullin_repeat-like_dom_sf"/>
</dbReference>
<feature type="domain" description="Exocyst complex subunit Exo70 C-terminal" evidence="6">
    <location>
        <begin position="147"/>
        <end position="431"/>
    </location>
</feature>
<dbReference type="InterPro" id="IPR004140">
    <property type="entry name" value="Exo70"/>
</dbReference>
<dbReference type="GO" id="GO:0006887">
    <property type="term" value="P:exocytosis"/>
    <property type="evidence" value="ECO:0007669"/>
    <property type="project" value="UniProtKB-KW"/>
</dbReference>
<organism evidence="7 8">
    <name type="scientific">Plutella xylostella</name>
    <name type="common">Diamondback moth</name>
    <name type="synonym">Plutella maculipennis</name>
    <dbReference type="NCBI Taxonomy" id="51655"/>
    <lineage>
        <taxon>Eukaryota</taxon>
        <taxon>Metazoa</taxon>
        <taxon>Ecdysozoa</taxon>
        <taxon>Arthropoda</taxon>
        <taxon>Hexapoda</taxon>
        <taxon>Insecta</taxon>
        <taxon>Pterygota</taxon>
        <taxon>Neoptera</taxon>
        <taxon>Endopterygota</taxon>
        <taxon>Lepidoptera</taxon>
        <taxon>Glossata</taxon>
        <taxon>Ditrysia</taxon>
        <taxon>Yponomeutoidea</taxon>
        <taxon>Plutellidae</taxon>
        <taxon>Plutella</taxon>
    </lineage>
</organism>
<dbReference type="GO" id="GO:0015031">
    <property type="term" value="P:protein transport"/>
    <property type="evidence" value="ECO:0007669"/>
    <property type="project" value="UniProtKB-KW"/>
</dbReference>
<proteinExistence type="inferred from homology"/>
<comment type="similarity">
    <text evidence="1 5">Belongs to the EXO70 family.</text>
</comment>
<dbReference type="Gene3D" id="1.20.1280.170">
    <property type="entry name" value="Exocyst complex component Exo70"/>
    <property type="match status" value="1"/>
</dbReference>
<dbReference type="GO" id="GO:0005546">
    <property type="term" value="F:phosphatidylinositol-4,5-bisphosphate binding"/>
    <property type="evidence" value="ECO:0007669"/>
    <property type="project" value="InterPro"/>
</dbReference>
<dbReference type="EMBL" id="CAJHNJ030000034">
    <property type="protein sequence ID" value="CAG9127669.1"/>
    <property type="molecule type" value="Genomic_DNA"/>
</dbReference>
<dbReference type="InterPro" id="IPR046364">
    <property type="entry name" value="Exo70_C"/>
</dbReference>
<sequence>MAASPLMRTKNILNRSDSTKKTNKISKALEKRATKIMWKASQTLEQSTGLALGPRRAAADADVSMVSDGSWAEALGALAAAAVRLARAEQRFLLALLPLPRLHAAARQLLAPASNMLLNELNTMCMRWRRGVAAGAGGAAGWWLLARLARLRPDVARLAPEPPPPDAPFAQLYPACQAHCLSSLEQFLSVVRADGGGGARDGTVHQLAPLALHHVAMLAAHLDQVGAALATDPQYAAAAAQLPHAPSPHHALLAVYMRKVLAQLNSSLRAKSEAYGDALRAVFLLNNTLYLLQGLQREGLVPLLALAEPDCERNLQALVDDYKQAYLDSWNKLVAHTVLEEPLPARLRDKDRQMLKDKLSAFNRELEEATRAQRGYAVPDAELREALKRGNKQALLPRYEALHAAAAASAFSKHPDKYLKYTPQEVAAQLDSYFDEAA</sequence>
<gene>
    <name evidence="7" type="ORF">PLXY2_LOCUS8917</name>
</gene>
<dbReference type="Pfam" id="PF03081">
    <property type="entry name" value="Exo70_C"/>
    <property type="match status" value="1"/>
</dbReference>
<comment type="function">
    <text evidence="5">Component of the exocyst complex involved in the docking of exocytic vesicles with fusion sites on the plasma membrane.</text>
</comment>
<keyword evidence="5" id="KW-0653">Protein transport</keyword>
<keyword evidence="2 5" id="KW-0813">Transport</keyword>
<keyword evidence="8" id="KW-1185">Reference proteome</keyword>
<evidence type="ECO:0000313" key="7">
    <source>
        <dbReference type="EMBL" id="CAG9127669.1"/>
    </source>
</evidence>
<accession>A0A8S4FGY9</accession>
<protein>
    <recommendedName>
        <fullName evidence="4 5">Exocyst complex component 7</fullName>
    </recommendedName>
    <alternativeName>
        <fullName evidence="5">Exocyst complex component Exo70</fullName>
    </alternativeName>
</protein>
<dbReference type="PANTHER" id="PTHR12542:SF41">
    <property type="entry name" value="EXOCYST COMPLEX COMPONENT 7"/>
    <property type="match status" value="1"/>
</dbReference>
<dbReference type="SUPFAM" id="SSF74788">
    <property type="entry name" value="Cullin repeat-like"/>
    <property type="match status" value="1"/>
</dbReference>
<evidence type="ECO:0000256" key="5">
    <source>
        <dbReference type="RuleBase" id="RU365026"/>
    </source>
</evidence>
<evidence type="ECO:0000256" key="4">
    <source>
        <dbReference type="ARBA" id="ARBA00026169"/>
    </source>
</evidence>
<dbReference type="Proteomes" id="UP000653454">
    <property type="component" value="Unassembled WGS sequence"/>
</dbReference>
<evidence type="ECO:0000256" key="1">
    <source>
        <dbReference type="ARBA" id="ARBA00006756"/>
    </source>
</evidence>
<evidence type="ECO:0000259" key="6">
    <source>
        <dbReference type="Pfam" id="PF03081"/>
    </source>
</evidence>
<reference evidence="7" key="1">
    <citation type="submission" date="2020-11" db="EMBL/GenBank/DDBJ databases">
        <authorList>
            <person name="Whiteford S."/>
        </authorList>
    </citation>
    <scope>NUCLEOTIDE SEQUENCE</scope>
</reference>
<keyword evidence="3 5" id="KW-0268">Exocytosis</keyword>
<dbReference type="AlphaFoldDB" id="A0A8S4FGY9"/>
<evidence type="ECO:0000256" key="2">
    <source>
        <dbReference type="ARBA" id="ARBA00022448"/>
    </source>
</evidence>
<dbReference type="GO" id="GO:0000145">
    <property type="term" value="C:exocyst"/>
    <property type="evidence" value="ECO:0007669"/>
    <property type="project" value="InterPro"/>
</dbReference>
<evidence type="ECO:0000256" key="3">
    <source>
        <dbReference type="ARBA" id="ARBA00022483"/>
    </source>
</evidence>
<evidence type="ECO:0000313" key="8">
    <source>
        <dbReference type="Proteomes" id="UP000653454"/>
    </source>
</evidence>
<name>A0A8S4FGY9_PLUXY</name>